<dbReference type="SUPFAM" id="SSF51604">
    <property type="entry name" value="Enolase C-terminal domain-like"/>
    <property type="match status" value="1"/>
</dbReference>
<dbReference type="SFLD" id="SFLDF00003">
    <property type="entry name" value="D-galactonate_dehydratase"/>
    <property type="match status" value="1"/>
</dbReference>
<dbReference type="SFLD" id="SFLDG00179">
    <property type="entry name" value="mandelate_racemase"/>
    <property type="match status" value="1"/>
</dbReference>
<proteinExistence type="predicted"/>
<dbReference type="GO" id="GO:0034194">
    <property type="term" value="P:D-galactonate catabolic process"/>
    <property type="evidence" value="ECO:0007669"/>
    <property type="project" value="InterPro"/>
</dbReference>
<dbReference type="InterPro" id="IPR034593">
    <property type="entry name" value="DgoD-like"/>
</dbReference>
<sequence>MFGGGEHTLTQHSLGRFVAEASTAALLQTRSEWERYGVGMRITAMETFLVPPRWLFLRIATDEGIVGWGEPVVEGRADTVRAAVAELSDYLIGQDPLRIEDHWQVLTKGGFYRGGPVLSSAVAGIDQALWDIAGKAYGQPVHALLGGPVRDRVRVYAWIGGDSPGEVAELTRAQVEAGFTAVKMNGSGQVGPIDTPARTAEVVARVAAVREVLGADRDVAVDFHGRMSLAMSRRVLPLLEPLHPLFVEEPVLPEYSADLDRLVAATSVPLALGERLFSRWDFREVLRSGIAVAQPDLSHAGGISEVRRIASMAEAYDVSLAPHCPLGPIALAASLQIAFAVPNFLIQEQSLGIHYHSGSELLDYLVDTEPFRFVAGHAARPAGPGLGIEVDEAAVRRAAQVGHRWRNPVWRRPDGSFAEW</sequence>
<dbReference type="InterPro" id="IPR013341">
    <property type="entry name" value="Mandelate_racemase_N_dom"/>
</dbReference>
<organism evidence="5 6">
    <name type="scientific">Rugosimonospora africana</name>
    <dbReference type="NCBI Taxonomy" id="556532"/>
    <lineage>
        <taxon>Bacteria</taxon>
        <taxon>Bacillati</taxon>
        <taxon>Actinomycetota</taxon>
        <taxon>Actinomycetes</taxon>
        <taxon>Micromonosporales</taxon>
        <taxon>Micromonosporaceae</taxon>
        <taxon>Rugosimonospora</taxon>
    </lineage>
</organism>
<dbReference type="GO" id="GO:0046872">
    <property type="term" value="F:metal ion binding"/>
    <property type="evidence" value="ECO:0007669"/>
    <property type="project" value="UniProtKB-KW"/>
</dbReference>
<keyword evidence="3" id="KW-0456">Lyase</keyword>
<dbReference type="AlphaFoldDB" id="A0A8J3VVC4"/>
<dbReference type="PANTHER" id="PTHR48080:SF2">
    <property type="entry name" value="D-GALACTONATE DEHYDRATASE"/>
    <property type="match status" value="1"/>
</dbReference>
<dbReference type="InterPro" id="IPR036849">
    <property type="entry name" value="Enolase-like_C_sf"/>
</dbReference>
<keyword evidence="1" id="KW-0479">Metal-binding</keyword>
<dbReference type="InterPro" id="IPR018110">
    <property type="entry name" value="Mandel_Rmase/mucon_lact_enz_CS"/>
</dbReference>
<accession>A0A8J3VVC4</accession>
<dbReference type="Proteomes" id="UP000642748">
    <property type="component" value="Unassembled WGS sequence"/>
</dbReference>
<evidence type="ECO:0000313" key="6">
    <source>
        <dbReference type="Proteomes" id="UP000642748"/>
    </source>
</evidence>
<keyword evidence="6" id="KW-1185">Reference proteome</keyword>
<dbReference type="InterPro" id="IPR013342">
    <property type="entry name" value="Mandelate_racemase_C"/>
</dbReference>
<protein>
    <submittedName>
        <fullName evidence="5">Galactonate dehydratase</fullName>
    </submittedName>
</protein>
<dbReference type="EMBL" id="BONZ01000089">
    <property type="protein sequence ID" value="GIH20140.1"/>
    <property type="molecule type" value="Genomic_DNA"/>
</dbReference>
<dbReference type="SUPFAM" id="SSF54826">
    <property type="entry name" value="Enolase N-terminal domain-like"/>
    <property type="match status" value="1"/>
</dbReference>
<feature type="domain" description="Mandelate racemase/muconate lactonizing enzyme C-terminal" evidence="4">
    <location>
        <begin position="164"/>
        <end position="269"/>
    </location>
</feature>
<evidence type="ECO:0000256" key="1">
    <source>
        <dbReference type="ARBA" id="ARBA00022723"/>
    </source>
</evidence>
<dbReference type="Pfam" id="PF02746">
    <property type="entry name" value="MR_MLE_N"/>
    <property type="match status" value="1"/>
</dbReference>
<comment type="caution">
    <text evidence="5">The sequence shown here is derived from an EMBL/GenBank/DDBJ whole genome shotgun (WGS) entry which is preliminary data.</text>
</comment>
<keyword evidence="2" id="KW-0460">Magnesium</keyword>
<dbReference type="Gene3D" id="3.30.390.10">
    <property type="entry name" value="Enolase-like, N-terminal domain"/>
    <property type="match status" value="1"/>
</dbReference>
<dbReference type="Gene3D" id="3.20.20.120">
    <property type="entry name" value="Enolase-like C-terminal domain"/>
    <property type="match status" value="1"/>
</dbReference>
<dbReference type="PROSITE" id="PS00908">
    <property type="entry name" value="MR_MLE_1"/>
    <property type="match status" value="1"/>
</dbReference>
<dbReference type="SFLD" id="SFLDS00001">
    <property type="entry name" value="Enolase"/>
    <property type="match status" value="1"/>
</dbReference>
<dbReference type="GO" id="GO:0008869">
    <property type="term" value="F:galactonate dehydratase activity"/>
    <property type="evidence" value="ECO:0007669"/>
    <property type="project" value="InterPro"/>
</dbReference>
<dbReference type="InterPro" id="IPR029065">
    <property type="entry name" value="Enolase_C-like"/>
</dbReference>
<dbReference type="NCBIfam" id="NF010624">
    <property type="entry name" value="PRK14017.1"/>
    <property type="match status" value="1"/>
</dbReference>
<evidence type="ECO:0000256" key="2">
    <source>
        <dbReference type="ARBA" id="ARBA00022842"/>
    </source>
</evidence>
<name>A0A8J3VVC4_9ACTN</name>
<gene>
    <name evidence="5" type="primary">dgoA_2</name>
    <name evidence="5" type="ORF">Raf01_83120</name>
</gene>
<dbReference type="PANTHER" id="PTHR48080">
    <property type="entry name" value="D-GALACTONATE DEHYDRATASE-RELATED"/>
    <property type="match status" value="1"/>
</dbReference>
<evidence type="ECO:0000259" key="4">
    <source>
        <dbReference type="SMART" id="SM00922"/>
    </source>
</evidence>
<reference evidence="5" key="1">
    <citation type="submission" date="2021-01" db="EMBL/GenBank/DDBJ databases">
        <title>Whole genome shotgun sequence of Rugosimonospora africana NBRC 104875.</title>
        <authorList>
            <person name="Komaki H."/>
            <person name="Tamura T."/>
        </authorList>
    </citation>
    <scope>NUCLEOTIDE SEQUENCE</scope>
    <source>
        <strain evidence="5">NBRC 104875</strain>
    </source>
</reference>
<evidence type="ECO:0000256" key="3">
    <source>
        <dbReference type="ARBA" id="ARBA00023239"/>
    </source>
</evidence>
<dbReference type="SMART" id="SM00922">
    <property type="entry name" value="MR_MLE"/>
    <property type="match status" value="1"/>
</dbReference>
<dbReference type="Pfam" id="PF13378">
    <property type="entry name" value="MR_MLE_C"/>
    <property type="match status" value="1"/>
</dbReference>
<dbReference type="InterPro" id="IPR023592">
    <property type="entry name" value="Galactonate_deHydtase"/>
</dbReference>
<evidence type="ECO:0000313" key="5">
    <source>
        <dbReference type="EMBL" id="GIH20140.1"/>
    </source>
</evidence>
<dbReference type="InterPro" id="IPR029017">
    <property type="entry name" value="Enolase-like_N"/>
</dbReference>
<dbReference type="GO" id="GO:0009063">
    <property type="term" value="P:amino acid catabolic process"/>
    <property type="evidence" value="ECO:0007669"/>
    <property type="project" value="InterPro"/>
</dbReference>